<evidence type="ECO:0000256" key="1">
    <source>
        <dbReference type="SAM" id="Phobius"/>
    </source>
</evidence>
<keyword evidence="1" id="KW-1133">Transmembrane helix</keyword>
<feature type="transmembrane region" description="Helical" evidence="1">
    <location>
        <begin position="92"/>
        <end position="117"/>
    </location>
</feature>
<reference evidence="2" key="1">
    <citation type="submission" date="2021-07" db="EMBL/GenBank/DDBJ databases">
        <authorList>
            <person name="Branca A.L. A."/>
        </authorList>
    </citation>
    <scope>NUCLEOTIDE SEQUENCE</scope>
</reference>
<gene>
    <name evidence="2" type="ORF">PSALAMII_LOCUS10597</name>
</gene>
<keyword evidence="1" id="KW-0812">Transmembrane</keyword>
<feature type="transmembrane region" description="Helical" evidence="1">
    <location>
        <begin position="32"/>
        <end position="53"/>
    </location>
</feature>
<dbReference type="AlphaFoldDB" id="A0A9W4NWH3"/>
<dbReference type="EMBL" id="CAJVPD010000299">
    <property type="protein sequence ID" value="CAG8428386.1"/>
    <property type="molecule type" value="Genomic_DNA"/>
</dbReference>
<evidence type="ECO:0000313" key="3">
    <source>
        <dbReference type="Proteomes" id="UP001152592"/>
    </source>
</evidence>
<keyword evidence="1" id="KW-0472">Membrane</keyword>
<accession>A0A9W4NWH3</accession>
<dbReference type="Proteomes" id="UP001152592">
    <property type="component" value="Unassembled WGS sequence"/>
</dbReference>
<protein>
    <submittedName>
        <fullName evidence="2">Uncharacterized protein</fullName>
    </submittedName>
</protein>
<comment type="caution">
    <text evidence="2">The sequence shown here is derived from an EMBL/GenBank/DDBJ whole genome shotgun (WGS) entry which is preliminary data.</text>
</comment>
<sequence>MIVEVDEIAWEYNIIASSVNWVLLAGYLNPSLLAIVCVLFVLGTTTMGWLFHAHRVNYIWLINRLFIPTLLNAFVGLLTIVINICTARYGDVFIMALLAIITIGLLATSSFTLTIMYKRKLKRLRDEHYNHRVLRRINLIS</sequence>
<proteinExistence type="predicted"/>
<name>A0A9W4NWH3_9EURO</name>
<dbReference type="OrthoDB" id="199930at2759"/>
<feature type="transmembrane region" description="Helical" evidence="1">
    <location>
        <begin position="65"/>
        <end position="86"/>
    </location>
</feature>
<organism evidence="2 3">
    <name type="scientific">Penicillium salamii</name>
    <dbReference type="NCBI Taxonomy" id="1612424"/>
    <lineage>
        <taxon>Eukaryota</taxon>
        <taxon>Fungi</taxon>
        <taxon>Dikarya</taxon>
        <taxon>Ascomycota</taxon>
        <taxon>Pezizomycotina</taxon>
        <taxon>Eurotiomycetes</taxon>
        <taxon>Eurotiomycetidae</taxon>
        <taxon>Eurotiales</taxon>
        <taxon>Aspergillaceae</taxon>
        <taxon>Penicillium</taxon>
    </lineage>
</organism>
<evidence type="ECO:0000313" key="2">
    <source>
        <dbReference type="EMBL" id="CAG8428386.1"/>
    </source>
</evidence>